<keyword evidence="1" id="KW-0808">Transferase</keyword>
<accession>A0A1K2F911</accession>
<evidence type="ECO:0000313" key="1">
    <source>
        <dbReference type="EMBL" id="SFY43910.1"/>
    </source>
</evidence>
<dbReference type="EMBL" id="FPJO01000040">
    <property type="protein sequence ID" value="SFY43910.1"/>
    <property type="molecule type" value="Genomic_DNA"/>
</dbReference>
<dbReference type="InterPro" id="IPR006748">
    <property type="entry name" value="NH2Glyco/OHUrea_AB-resist_kin"/>
</dbReference>
<dbReference type="GO" id="GO:0016773">
    <property type="term" value="F:phosphotransferase activity, alcohol group as acceptor"/>
    <property type="evidence" value="ECO:0007669"/>
    <property type="project" value="InterPro"/>
</dbReference>
<keyword evidence="1" id="KW-0418">Kinase</keyword>
<dbReference type="InterPro" id="IPR011009">
    <property type="entry name" value="Kinase-like_dom_sf"/>
</dbReference>
<dbReference type="RefSeq" id="WP_072489331.1">
    <property type="nucleotide sequence ID" value="NZ_CP109381.1"/>
</dbReference>
<dbReference type="Pfam" id="PF04655">
    <property type="entry name" value="APH_6_hur"/>
    <property type="match status" value="1"/>
</dbReference>
<sequence length="300" mass="31891">MGFEPPQRLVRALGESYGDAAAADWLARLPALTEEALSATGGPAVERVAAPGGRSSLVLLVTCSDGSPAALKIAPPGAAPELERAALAHWNGWGAVQLVAAGPGALLLERLHPEVSLRSLPEAKALLEAAGTVRRLWVEPPAGHGFETVAERTGRRIEPMRACAAADPGLEPLVAAALAAREELVAHSPELLLLHGNFRQSKVLAGERVPWLTVGPEPLVGERAYDLARLVRDRVEDLIASPGGPVTARRRIKKLADSLDVDRERLHGWTLFRAVESGTRALTAGRRQEGELSLELASWL</sequence>
<evidence type="ECO:0000313" key="2">
    <source>
        <dbReference type="Proteomes" id="UP000181909"/>
    </source>
</evidence>
<dbReference type="STRING" id="1893.SAMN02787144_104038"/>
<reference evidence="1 2" key="1">
    <citation type="submission" date="2016-11" db="EMBL/GenBank/DDBJ databases">
        <authorList>
            <person name="Jaros S."/>
            <person name="Januszkiewicz K."/>
            <person name="Wedrychowicz H."/>
        </authorList>
    </citation>
    <scope>NUCLEOTIDE SEQUENCE [LARGE SCALE GENOMIC DNA]</scope>
    <source>
        <strain evidence="1 2">OK807</strain>
    </source>
</reference>
<gene>
    <name evidence="1" type="ORF">SAMN02787144_104038</name>
</gene>
<dbReference type="OrthoDB" id="3638028at2"/>
<dbReference type="GO" id="GO:0019748">
    <property type="term" value="P:secondary metabolic process"/>
    <property type="evidence" value="ECO:0007669"/>
    <property type="project" value="InterPro"/>
</dbReference>
<name>A0A1K2F911_STRAR</name>
<dbReference type="AlphaFoldDB" id="A0A1K2F911"/>
<dbReference type="GO" id="GO:0016301">
    <property type="term" value="F:kinase activity"/>
    <property type="evidence" value="ECO:0007669"/>
    <property type="project" value="UniProtKB-KW"/>
</dbReference>
<protein>
    <submittedName>
        <fullName evidence="1">Streptomycin 6-kinase</fullName>
    </submittedName>
</protein>
<organism evidence="1 2">
    <name type="scientific">Streptomyces atratus</name>
    <dbReference type="NCBI Taxonomy" id="1893"/>
    <lineage>
        <taxon>Bacteria</taxon>
        <taxon>Bacillati</taxon>
        <taxon>Actinomycetota</taxon>
        <taxon>Actinomycetes</taxon>
        <taxon>Kitasatosporales</taxon>
        <taxon>Streptomycetaceae</taxon>
        <taxon>Streptomyces</taxon>
    </lineage>
</organism>
<dbReference type="Proteomes" id="UP000181909">
    <property type="component" value="Unassembled WGS sequence"/>
</dbReference>
<proteinExistence type="predicted"/>
<dbReference type="SUPFAM" id="SSF56112">
    <property type="entry name" value="Protein kinase-like (PK-like)"/>
    <property type="match status" value="1"/>
</dbReference>